<dbReference type="KEGG" id="rub:GBA63_00450"/>
<protein>
    <submittedName>
        <fullName evidence="2">Uncharacterized protein</fullName>
    </submittedName>
</protein>
<sequence length="88" mass="9622">MAYLYAIAAAHSEVVLYALSVLTGALPRVLALLQRRGFGRGFSGRRRRRGGIFGALGTLLFLLVLGPIVLLALVAYFVYGMLAGRRRR</sequence>
<keyword evidence="3" id="KW-1185">Reference proteome</keyword>
<organism evidence="2 3">
    <name type="scientific">Rubrobacter tropicus</name>
    <dbReference type="NCBI Taxonomy" id="2653851"/>
    <lineage>
        <taxon>Bacteria</taxon>
        <taxon>Bacillati</taxon>
        <taxon>Actinomycetota</taxon>
        <taxon>Rubrobacteria</taxon>
        <taxon>Rubrobacterales</taxon>
        <taxon>Rubrobacteraceae</taxon>
        <taxon>Rubrobacter</taxon>
    </lineage>
</organism>
<dbReference type="Proteomes" id="UP000501452">
    <property type="component" value="Chromosome"/>
</dbReference>
<accession>A0A6G8Q467</accession>
<name>A0A6G8Q467_9ACTN</name>
<keyword evidence="1" id="KW-0812">Transmembrane</keyword>
<reference evidence="2 3" key="1">
    <citation type="submission" date="2019-10" db="EMBL/GenBank/DDBJ databases">
        <title>Rubrobacter sp nov SCSIO 52090 isolated from a deep-sea sediment in the South China Sea.</title>
        <authorList>
            <person name="Chen R.W."/>
        </authorList>
    </citation>
    <scope>NUCLEOTIDE SEQUENCE [LARGE SCALE GENOMIC DNA]</scope>
    <source>
        <strain evidence="2 3">SCSIO 52909</strain>
    </source>
</reference>
<dbReference type="EMBL" id="CP045119">
    <property type="protein sequence ID" value="QIN81256.1"/>
    <property type="molecule type" value="Genomic_DNA"/>
</dbReference>
<proteinExistence type="predicted"/>
<dbReference type="RefSeq" id="WP_166172448.1">
    <property type="nucleotide sequence ID" value="NZ_CP045119.1"/>
</dbReference>
<feature type="transmembrane region" description="Helical" evidence="1">
    <location>
        <begin position="53"/>
        <end position="79"/>
    </location>
</feature>
<keyword evidence="1" id="KW-0472">Membrane</keyword>
<evidence type="ECO:0000313" key="3">
    <source>
        <dbReference type="Proteomes" id="UP000501452"/>
    </source>
</evidence>
<dbReference type="AlphaFoldDB" id="A0A6G8Q467"/>
<keyword evidence="1" id="KW-1133">Transmembrane helix</keyword>
<gene>
    <name evidence="2" type="ORF">GBA63_00450</name>
</gene>
<evidence type="ECO:0000256" key="1">
    <source>
        <dbReference type="SAM" id="Phobius"/>
    </source>
</evidence>
<evidence type="ECO:0000313" key="2">
    <source>
        <dbReference type="EMBL" id="QIN81256.1"/>
    </source>
</evidence>
<feature type="transmembrane region" description="Helical" evidence="1">
    <location>
        <begin position="14"/>
        <end position="33"/>
    </location>
</feature>